<proteinExistence type="predicted"/>
<comment type="caution">
    <text evidence="1">The sequence shown here is derived from an EMBL/GenBank/DDBJ whole genome shotgun (WGS) entry which is preliminary data.</text>
</comment>
<dbReference type="AlphaFoldDB" id="A0A0F9Q7X7"/>
<protein>
    <submittedName>
        <fullName evidence="1">Uncharacterized protein</fullName>
    </submittedName>
</protein>
<reference evidence="1" key="1">
    <citation type="journal article" date="2015" name="Nature">
        <title>Complex archaea that bridge the gap between prokaryotes and eukaryotes.</title>
        <authorList>
            <person name="Spang A."/>
            <person name="Saw J.H."/>
            <person name="Jorgensen S.L."/>
            <person name="Zaremba-Niedzwiedzka K."/>
            <person name="Martijn J."/>
            <person name="Lind A.E."/>
            <person name="van Eijk R."/>
            <person name="Schleper C."/>
            <person name="Guy L."/>
            <person name="Ettema T.J."/>
        </authorList>
    </citation>
    <scope>NUCLEOTIDE SEQUENCE</scope>
</reference>
<sequence>MTDLIGKLIARIMLPLFERMGEKVLRGEAGWICTNCGTKYGPPPYDIHSSWGCEKCVPVPCKKRTLEDWK</sequence>
<gene>
    <name evidence="1" type="ORF">LCGC14_1127390</name>
</gene>
<accession>A0A0F9Q7X7</accession>
<evidence type="ECO:0000313" key="1">
    <source>
        <dbReference type="EMBL" id="KKN01468.1"/>
    </source>
</evidence>
<dbReference type="EMBL" id="LAZR01005257">
    <property type="protein sequence ID" value="KKN01468.1"/>
    <property type="molecule type" value="Genomic_DNA"/>
</dbReference>
<name>A0A0F9Q7X7_9ZZZZ</name>
<organism evidence="1">
    <name type="scientific">marine sediment metagenome</name>
    <dbReference type="NCBI Taxonomy" id="412755"/>
    <lineage>
        <taxon>unclassified sequences</taxon>
        <taxon>metagenomes</taxon>
        <taxon>ecological metagenomes</taxon>
    </lineage>
</organism>